<name>A0AAF0C5U6_9GAMM</name>
<protein>
    <submittedName>
        <fullName evidence="1">Uncharacterized protein</fullName>
    </submittedName>
</protein>
<sequence>MDGFLANLHRYTDDKLTVIILANIRSFPIRDLTFEIKELALGGAVGQRDRKVFE</sequence>
<keyword evidence="2" id="KW-1185">Reference proteome</keyword>
<proteinExistence type="predicted"/>
<organism evidence="1 2">
    <name type="scientific">Thalassomonas actiniarum</name>
    <dbReference type="NCBI Taxonomy" id="485447"/>
    <lineage>
        <taxon>Bacteria</taxon>
        <taxon>Pseudomonadati</taxon>
        <taxon>Pseudomonadota</taxon>
        <taxon>Gammaproteobacteria</taxon>
        <taxon>Alteromonadales</taxon>
        <taxon>Colwelliaceae</taxon>
        <taxon>Thalassomonas</taxon>
    </lineage>
</organism>
<reference evidence="1 2" key="1">
    <citation type="journal article" date="2015" name="Genome Announc.">
        <title>Draft Genome Sequences of Marine Isolates of Thalassomonas viridans and Thalassomonas actiniarum.</title>
        <authorList>
            <person name="Olonade I."/>
            <person name="van Zyl L.J."/>
            <person name="Trindade M."/>
        </authorList>
    </citation>
    <scope>NUCLEOTIDE SEQUENCE [LARGE SCALE GENOMIC DNA]</scope>
    <source>
        <strain evidence="1 2">A5K-106</strain>
    </source>
</reference>
<gene>
    <name evidence="1" type="ORF">SG35_012235</name>
</gene>
<evidence type="ECO:0000313" key="2">
    <source>
        <dbReference type="Proteomes" id="UP000032568"/>
    </source>
</evidence>
<accession>A0AAF0C5U6</accession>
<dbReference type="KEGG" id="tact:SG35_012235"/>
<dbReference type="EMBL" id="CP059735">
    <property type="protein sequence ID" value="WDE01334.1"/>
    <property type="molecule type" value="Genomic_DNA"/>
</dbReference>
<dbReference type="Proteomes" id="UP000032568">
    <property type="component" value="Chromosome"/>
</dbReference>
<evidence type="ECO:0000313" key="1">
    <source>
        <dbReference type="EMBL" id="WDE01334.1"/>
    </source>
</evidence>
<dbReference type="AlphaFoldDB" id="A0AAF0C5U6"/>
<dbReference type="RefSeq" id="WP_160298231.1">
    <property type="nucleotide sequence ID" value="NZ_CP059735.1"/>
</dbReference>
<reference evidence="1 2" key="2">
    <citation type="journal article" date="2022" name="Mar. Drugs">
        <title>Bioassay-Guided Fractionation Leads to the Detection of Cholic Acid Generated by the Rare Thalassomonas sp.</title>
        <authorList>
            <person name="Pheiffer F."/>
            <person name="Schneider Y.K."/>
            <person name="Hansen E.H."/>
            <person name="Andersen J.H."/>
            <person name="Isaksson J."/>
            <person name="Busche T."/>
            <person name="R C."/>
            <person name="Kalinowski J."/>
            <person name="Zyl L.V."/>
            <person name="Trindade M."/>
        </authorList>
    </citation>
    <scope>NUCLEOTIDE SEQUENCE [LARGE SCALE GENOMIC DNA]</scope>
    <source>
        <strain evidence="1 2">A5K-106</strain>
    </source>
</reference>